<evidence type="ECO:0000313" key="2">
    <source>
        <dbReference type="EMBL" id="QGA66344.1"/>
    </source>
</evidence>
<reference evidence="3 4" key="1">
    <citation type="submission" date="2019-10" db="EMBL/GenBank/DDBJ databases">
        <title>Vibrio sp. nov., isolated from Coralline algae surface.</title>
        <authorList>
            <person name="Geng Y."/>
            <person name="Zhang X."/>
        </authorList>
    </citation>
    <scope>NUCLEOTIDE SEQUENCE [LARGE SCALE GENOMIC DNA]</scope>
    <source>
        <strain evidence="3 4">SM1977</strain>
    </source>
</reference>
<feature type="region of interest" description="Disordered" evidence="1">
    <location>
        <begin position="46"/>
        <end position="69"/>
    </location>
</feature>
<dbReference type="Proteomes" id="UP000348942">
    <property type="component" value="Chromosome 2"/>
</dbReference>
<protein>
    <submittedName>
        <fullName evidence="3">DUF2635 domain-containing protein</fullName>
    </submittedName>
</protein>
<dbReference type="EMBL" id="CP045700">
    <property type="protein sequence ID" value="QGA66735.1"/>
    <property type="molecule type" value="Genomic_DNA"/>
</dbReference>
<name>A0A5Q0TKV7_9VIBR</name>
<feature type="compositionally biased region" description="Low complexity" evidence="1">
    <location>
        <begin position="46"/>
        <end position="63"/>
    </location>
</feature>
<dbReference type="Pfam" id="PF10948">
    <property type="entry name" value="DUF2635"/>
    <property type="match status" value="1"/>
</dbReference>
<organism evidence="3 4">
    <name type="scientific">Vibrio algicola</name>
    <dbReference type="NCBI Taxonomy" id="2662262"/>
    <lineage>
        <taxon>Bacteria</taxon>
        <taxon>Pseudomonadati</taxon>
        <taxon>Pseudomonadota</taxon>
        <taxon>Gammaproteobacteria</taxon>
        <taxon>Vibrionales</taxon>
        <taxon>Vibrionaceae</taxon>
        <taxon>Vibrio</taxon>
    </lineage>
</organism>
<sequence>MKIYVKPNKANVKVRKPDGKYLAEQGEEVTKSAFWVRRINDGDVVASEPTPTTKPKKAAAVEAAAKKGE</sequence>
<proteinExistence type="predicted"/>
<accession>A0A5Q0TKV7</accession>
<evidence type="ECO:0000313" key="3">
    <source>
        <dbReference type="EMBL" id="QGA66735.1"/>
    </source>
</evidence>
<keyword evidence="4" id="KW-1185">Reference proteome</keyword>
<dbReference type="EMBL" id="CP045700">
    <property type="protein sequence ID" value="QGA66344.1"/>
    <property type="molecule type" value="Genomic_DNA"/>
</dbReference>
<evidence type="ECO:0000313" key="4">
    <source>
        <dbReference type="Proteomes" id="UP000348942"/>
    </source>
</evidence>
<evidence type="ECO:0000256" key="1">
    <source>
        <dbReference type="SAM" id="MobiDB-lite"/>
    </source>
</evidence>
<gene>
    <name evidence="2" type="ORF">GFB47_13000</name>
    <name evidence="3" type="ORF">GFB47_15185</name>
</gene>
<dbReference type="AlphaFoldDB" id="A0A5Q0TKV7"/>
<dbReference type="InterPro" id="IPR024400">
    <property type="entry name" value="DUF2635"/>
</dbReference>
<dbReference type="RefSeq" id="WP_153448478.1">
    <property type="nucleotide sequence ID" value="NZ_CP045700.1"/>
</dbReference>